<dbReference type="Gene3D" id="3.20.20.100">
    <property type="entry name" value="NADP-dependent oxidoreductase domain"/>
    <property type="match status" value="1"/>
</dbReference>
<dbReference type="GO" id="GO:0019568">
    <property type="term" value="P:arabinose catabolic process"/>
    <property type="evidence" value="ECO:0007669"/>
    <property type="project" value="UniProtKB-ARBA"/>
</dbReference>
<evidence type="ECO:0000256" key="6">
    <source>
        <dbReference type="PIRSR" id="PIRSR000097-2"/>
    </source>
</evidence>
<evidence type="ECO:0000256" key="7">
    <source>
        <dbReference type="PIRSR" id="PIRSR000097-3"/>
    </source>
</evidence>
<organism evidence="9 10">
    <name type="scientific">Phyllachora maydis</name>
    <dbReference type="NCBI Taxonomy" id="1825666"/>
    <lineage>
        <taxon>Eukaryota</taxon>
        <taxon>Fungi</taxon>
        <taxon>Dikarya</taxon>
        <taxon>Ascomycota</taxon>
        <taxon>Pezizomycotina</taxon>
        <taxon>Sordariomycetes</taxon>
        <taxon>Sordariomycetidae</taxon>
        <taxon>Phyllachorales</taxon>
        <taxon>Phyllachoraceae</taxon>
        <taxon>Phyllachora</taxon>
    </lineage>
</organism>
<reference evidence="9" key="1">
    <citation type="journal article" date="2023" name="Mol. Plant Microbe Interact.">
        <title>Elucidating the Obligate Nature and Biological Capacity of an Invasive Fungal Corn Pathogen.</title>
        <authorList>
            <person name="MacCready J.S."/>
            <person name="Roggenkamp E.M."/>
            <person name="Gdanetz K."/>
            <person name="Chilvers M.I."/>
        </authorList>
    </citation>
    <scope>NUCLEOTIDE SEQUENCE</scope>
    <source>
        <strain evidence="9">PM02</strain>
    </source>
</reference>
<dbReference type="PIRSF" id="PIRSF000097">
    <property type="entry name" value="AKR"/>
    <property type="match status" value="1"/>
</dbReference>
<feature type="binding site" evidence="6">
    <location>
        <position position="147"/>
    </location>
    <ligand>
        <name>substrate</name>
    </ligand>
</feature>
<dbReference type="GO" id="GO:0033554">
    <property type="term" value="P:cellular response to stress"/>
    <property type="evidence" value="ECO:0007669"/>
    <property type="project" value="UniProtKB-ARBA"/>
</dbReference>
<evidence type="ECO:0000259" key="8">
    <source>
        <dbReference type="Pfam" id="PF00248"/>
    </source>
</evidence>
<dbReference type="InterPro" id="IPR020471">
    <property type="entry name" value="AKR"/>
</dbReference>
<dbReference type="PROSITE" id="PS00063">
    <property type="entry name" value="ALDOKETO_REDUCTASE_3"/>
    <property type="match status" value="1"/>
</dbReference>
<keyword evidence="3" id="KW-0963">Cytoplasm</keyword>
<comment type="similarity">
    <text evidence="2">Belongs to the aldo/keto reductase family.</text>
</comment>
<dbReference type="SUPFAM" id="SSF51430">
    <property type="entry name" value="NAD(P)-linked oxidoreductase"/>
    <property type="match status" value="1"/>
</dbReference>
<protein>
    <recommendedName>
        <fullName evidence="8">NADP-dependent oxidoreductase domain-containing protein</fullName>
    </recommendedName>
</protein>
<keyword evidence="10" id="KW-1185">Reference proteome</keyword>
<dbReference type="Proteomes" id="UP001217918">
    <property type="component" value="Unassembled WGS sequence"/>
</dbReference>
<evidence type="ECO:0000313" key="9">
    <source>
        <dbReference type="EMBL" id="KAK2066721.1"/>
    </source>
</evidence>
<evidence type="ECO:0000256" key="4">
    <source>
        <dbReference type="ARBA" id="ARBA00023002"/>
    </source>
</evidence>
<dbReference type="PROSITE" id="PS00798">
    <property type="entry name" value="ALDOKETO_REDUCTASE_1"/>
    <property type="match status" value="1"/>
</dbReference>
<feature type="site" description="Lowers pKa of active site Tyr" evidence="7">
    <location>
        <position position="116"/>
    </location>
</feature>
<dbReference type="InterPro" id="IPR018170">
    <property type="entry name" value="Aldo/ket_reductase_CS"/>
</dbReference>
<evidence type="ECO:0000256" key="1">
    <source>
        <dbReference type="ARBA" id="ARBA00004496"/>
    </source>
</evidence>
<dbReference type="PRINTS" id="PR00069">
    <property type="entry name" value="ALDKETRDTASE"/>
</dbReference>
<dbReference type="InterPro" id="IPR023210">
    <property type="entry name" value="NADP_OxRdtase_dom"/>
</dbReference>
<feature type="active site" description="Proton donor" evidence="5">
    <location>
        <position position="91"/>
    </location>
</feature>
<keyword evidence="4" id="KW-0560">Oxidoreductase</keyword>
<dbReference type="GO" id="GO:0042843">
    <property type="term" value="P:D-xylose catabolic process"/>
    <property type="evidence" value="ECO:0007669"/>
    <property type="project" value="UniProtKB-ARBA"/>
</dbReference>
<dbReference type="InterPro" id="IPR036812">
    <property type="entry name" value="NAD(P)_OxRdtase_dom_sf"/>
</dbReference>
<feature type="domain" description="NADP-dependent oxidoreductase" evidence="8">
    <location>
        <begin position="58"/>
        <end position="313"/>
    </location>
</feature>
<evidence type="ECO:0000256" key="5">
    <source>
        <dbReference type="PIRSR" id="PIRSR000097-1"/>
    </source>
</evidence>
<dbReference type="Pfam" id="PF00248">
    <property type="entry name" value="Aldo_ket_red"/>
    <property type="match status" value="1"/>
</dbReference>
<sequence>MPGPLRNRRPGWVASPESGEPIGPVRSLLASHSSRAAASLKNTSRNFKLNTGAVIPAVGLGTWKSKPDEVKDAVKCALAAGYRHIDTAYDYGNEKEVGAGIKESGVPRDEIWLTTKLDNPWHKRVPEAIATSLESLGTDYVDLYLIHWPSSTDPADPKKHFPDWDFVKTWHKMQELVNDGTGRVRNIGVSNFGIRNLEKLLADPGTTIVPAVNQIELHPGNPSPKLVAYNASKGIHTTGYSPLGSTESPLYKNETLLTIARDKGKTAQQVLIMWGLQKGWSVVPKSVTPSRIRANWDLDGWNLSEADVKKIDVIPDRFKVCSDAWLPIKVFFGDDA</sequence>
<proteinExistence type="inferred from homology"/>
<dbReference type="GO" id="GO:0004032">
    <property type="term" value="F:aldose reductase (NADPH) activity"/>
    <property type="evidence" value="ECO:0007669"/>
    <property type="project" value="UniProtKB-ARBA"/>
</dbReference>
<accession>A0AAD9MBA1</accession>
<evidence type="ECO:0000256" key="3">
    <source>
        <dbReference type="ARBA" id="ARBA00022490"/>
    </source>
</evidence>
<dbReference type="FunFam" id="3.20.20.100:FF:000018">
    <property type="entry name" value="Glycerol dehydrogenase Gcy1"/>
    <property type="match status" value="1"/>
</dbReference>
<evidence type="ECO:0000256" key="2">
    <source>
        <dbReference type="ARBA" id="ARBA00007905"/>
    </source>
</evidence>
<comment type="caution">
    <text evidence="9">The sequence shown here is derived from an EMBL/GenBank/DDBJ whole genome shotgun (WGS) entry which is preliminary data.</text>
</comment>
<dbReference type="AlphaFoldDB" id="A0AAD9MBA1"/>
<dbReference type="PANTHER" id="PTHR11732">
    <property type="entry name" value="ALDO/KETO REDUCTASE"/>
    <property type="match status" value="1"/>
</dbReference>
<name>A0AAD9MBA1_9PEZI</name>
<comment type="subcellular location">
    <subcellularLocation>
        <location evidence="1">Cytoplasm</location>
    </subcellularLocation>
</comment>
<evidence type="ECO:0000313" key="10">
    <source>
        <dbReference type="Proteomes" id="UP001217918"/>
    </source>
</evidence>
<dbReference type="GO" id="GO:0005737">
    <property type="term" value="C:cytoplasm"/>
    <property type="evidence" value="ECO:0007669"/>
    <property type="project" value="UniProtKB-SubCell"/>
</dbReference>
<dbReference type="GO" id="GO:0006066">
    <property type="term" value="P:alcohol metabolic process"/>
    <property type="evidence" value="ECO:0007669"/>
    <property type="project" value="UniProtKB-ARBA"/>
</dbReference>
<gene>
    <name evidence="9" type="ORF">P8C59_000511</name>
</gene>
<dbReference type="GO" id="GO:0042180">
    <property type="term" value="P:ketone metabolic process"/>
    <property type="evidence" value="ECO:0007669"/>
    <property type="project" value="UniProtKB-ARBA"/>
</dbReference>
<dbReference type="EMBL" id="JAQQPM010000001">
    <property type="protein sequence ID" value="KAK2066721.1"/>
    <property type="molecule type" value="Genomic_DNA"/>
</dbReference>